<name>A0A941GFZ3_NIACI</name>
<comment type="caution">
    <text evidence="1">The sequence shown here is derived from an EMBL/GenBank/DDBJ whole genome shotgun (WGS) entry which is preliminary data.</text>
</comment>
<organism evidence="1">
    <name type="scientific">Niallia circulans</name>
    <name type="common">Bacillus circulans</name>
    <dbReference type="NCBI Taxonomy" id="1397"/>
    <lineage>
        <taxon>Bacteria</taxon>
        <taxon>Bacillati</taxon>
        <taxon>Bacillota</taxon>
        <taxon>Bacilli</taxon>
        <taxon>Bacillales</taxon>
        <taxon>Bacillaceae</taxon>
        <taxon>Niallia</taxon>
    </lineage>
</organism>
<reference evidence="1" key="1">
    <citation type="submission" date="2021-04" db="EMBL/GenBank/DDBJ databases">
        <title>Genomic analysis of electroactive and textile dye degrading Bacillus circulans strain: DC10 isolated from constructed wetland-microbial fuel cells treating textile dye wastewaters.</title>
        <authorList>
            <person name="Patel D.U."/>
            <person name="Desai C.R."/>
        </authorList>
    </citation>
    <scope>NUCLEOTIDE SEQUENCE</scope>
    <source>
        <strain evidence="1">DC10</strain>
    </source>
</reference>
<protein>
    <submittedName>
        <fullName evidence="1">DUF3800 domain-containing protein</fullName>
    </submittedName>
</protein>
<proteinExistence type="predicted"/>
<accession>A0A941GFZ3</accession>
<dbReference type="RefSeq" id="WP_152112341.1">
    <property type="nucleotide sequence ID" value="NZ_JAGTPX020000007.1"/>
</dbReference>
<gene>
    <name evidence="1" type="ORF">KD144_08080</name>
</gene>
<dbReference type="AlphaFoldDB" id="A0A941GFZ3"/>
<evidence type="ECO:0000313" key="1">
    <source>
        <dbReference type="EMBL" id="MBR8669497.1"/>
    </source>
</evidence>
<sequence>MERDFGSINLKIFFDESGKNQTKPHLMGGLAIPESYYNSPKVLALNELIRKKEIHWTAYGGDSTERNIIWKIILTLLEHQYLLKMNVISYNQSKIEEISKKIKNVYENIADQTIYMKFPERIIYGLLRKYGSHVHLNTQIYIEHDTTYQNKNYDLRNQLFEQLNIQSVYRGEHFTIQESNYYSKQEEVGIESIDILLGMVRTIIRNDSPTSKRIREKNNLVMKLLLNEKFYRFITQIKYFEWSNSPELIEVDFENYVHIFMSSNQTFE</sequence>
<dbReference type="EMBL" id="JAGTPX010000006">
    <property type="protein sequence ID" value="MBR8669497.1"/>
    <property type="molecule type" value="Genomic_DNA"/>
</dbReference>